<feature type="domain" description="Myb-like" evidence="8">
    <location>
        <begin position="118"/>
        <end position="168"/>
    </location>
</feature>
<keyword evidence="6" id="KW-0539">Nucleus</keyword>
<gene>
    <name evidence="10" type="ORF">VFH_II020760</name>
</gene>
<dbReference type="Pfam" id="PF00249">
    <property type="entry name" value="Myb_DNA-binding"/>
    <property type="match status" value="2"/>
</dbReference>
<dbReference type="CDD" id="cd00167">
    <property type="entry name" value="SANT"/>
    <property type="match status" value="2"/>
</dbReference>
<feature type="domain" description="HTH myb-type" evidence="9">
    <location>
        <begin position="122"/>
        <end position="172"/>
    </location>
</feature>
<evidence type="ECO:0000256" key="2">
    <source>
        <dbReference type="ARBA" id="ARBA00022737"/>
    </source>
</evidence>
<dbReference type="PROSITE" id="PS51294">
    <property type="entry name" value="HTH_MYB"/>
    <property type="match status" value="2"/>
</dbReference>
<evidence type="ECO:0000256" key="7">
    <source>
        <dbReference type="SAM" id="MobiDB-lite"/>
    </source>
</evidence>
<comment type="subcellular location">
    <subcellularLocation>
        <location evidence="1">Nucleus</location>
    </subcellularLocation>
</comment>
<keyword evidence="11" id="KW-1185">Reference proteome</keyword>
<organism evidence="10 11">
    <name type="scientific">Vicia faba</name>
    <name type="common">Broad bean</name>
    <name type="synonym">Faba vulgaris</name>
    <dbReference type="NCBI Taxonomy" id="3906"/>
    <lineage>
        <taxon>Eukaryota</taxon>
        <taxon>Viridiplantae</taxon>
        <taxon>Streptophyta</taxon>
        <taxon>Embryophyta</taxon>
        <taxon>Tracheophyta</taxon>
        <taxon>Spermatophyta</taxon>
        <taxon>Magnoliopsida</taxon>
        <taxon>eudicotyledons</taxon>
        <taxon>Gunneridae</taxon>
        <taxon>Pentapetalae</taxon>
        <taxon>rosids</taxon>
        <taxon>fabids</taxon>
        <taxon>Fabales</taxon>
        <taxon>Fabaceae</taxon>
        <taxon>Papilionoideae</taxon>
        <taxon>50 kb inversion clade</taxon>
        <taxon>NPAAA clade</taxon>
        <taxon>Hologalegina</taxon>
        <taxon>IRL clade</taxon>
        <taxon>Fabeae</taxon>
        <taxon>Vicia</taxon>
    </lineage>
</organism>
<dbReference type="FunFam" id="1.10.10.60:FF:000001">
    <property type="entry name" value="MYB-related transcription factor"/>
    <property type="match status" value="1"/>
</dbReference>
<dbReference type="AlphaFoldDB" id="A0AAV0ZJU5"/>
<evidence type="ECO:0000256" key="3">
    <source>
        <dbReference type="ARBA" id="ARBA00023015"/>
    </source>
</evidence>
<dbReference type="InterPro" id="IPR001005">
    <property type="entry name" value="SANT/Myb"/>
</dbReference>
<feature type="region of interest" description="Disordered" evidence="7">
    <location>
        <begin position="1"/>
        <end position="70"/>
    </location>
</feature>
<evidence type="ECO:0000313" key="11">
    <source>
        <dbReference type="Proteomes" id="UP001157006"/>
    </source>
</evidence>
<evidence type="ECO:0000256" key="1">
    <source>
        <dbReference type="ARBA" id="ARBA00004123"/>
    </source>
</evidence>
<dbReference type="PROSITE" id="PS50090">
    <property type="entry name" value="MYB_LIKE"/>
    <property type="match status" value="2"/>
</dbReference>
<dbReference type="GO" id="GO:0003677">
    <property type="term" value="F:DNA binding"/>
    <property type="evidence" value="ECO:0007669"/>
    <property type="project" value="UniProtKB-KW"/>
</dbReference>
<evidence type="ECO:0000256" key="5">
    <source>
        <dbReference type="ARBA" id="ARBA00023163"/>
    </source>
</evidence>
<keyword evidence="4" id="KW-0238">DNA-binding</keyword>
<name>A0AAV0ZJU5_VICFA</name>
<sequence length="509" mass="57134">MISTSTPKRKKLSLSSEGDVGKRRKRSRSVLPVEEEEGEGTLEKGSGLLLSGEEDDQRDNAEGGEVALTKGPWTKEEDAILVDHIKKYGEGNWNGVQKNSGLARDGKSCRLRWANHLRPGLKKSAFTAEEERLILEFHFRKGSKWSQMAAMLPGRTDNEIKNFWYARYRKQQRLGLPIYPNEITSKYSSNGSQENADTLANESSQRDETENFNLDIPDLDLKNFRFRPDMLPPNLGTQDYRPTSDLLGRCSDSYHNTLPMRRAAVVRCRYLTSSNSAAVPEVFDQYGKYPMLSTPCDPILNTCLLHGYDNCITGFHAAPNISSSEPIYGPMSFELPSFQNSQTQWSTWSGMHMPPLSSFEPVDTPVQAPPIEPCLPVPASLGCSHLIDSSVYHNSNQNLKGPSIDSLQANADGTAPNEADIISTQWNGLDYDQPAALTTHPQINFLRWACHPRNFLRWLCSEIETPQDYDINGGALNDQLPAYRSFDKQDNLNQKYVVLPDAVLDSSWH</sequence>
<dbReference type="Gene3D" id="1.10.10.60">
    <property type="entry name" value="Homeodomain-like"/>
    <property type="match status" value="2"/>
</dbReference>
<accession>A0AAV0ZJU5</accession>
<evidence type="ECO:0000256" key="6">
    <source>
        <dbReference type="ARBA" id="ARBA00023242"/>
    </source>
</evidence>
<keyword evidence="3" id="KW-0805">Transcription regulation</keyword>
<evidence type="ECO:0000259" key="9">
    <source>
        <dbReference type="PROSITE" id="PS51294"/>
    </source>
</evidence>
<protein>
    <submittedName>
        <fullName evidence="10">Uncharacterized protein</fullName>
    </submittedName>
</protein>
<dbReference type="SUPFAM" id="SSF46689">
    <property type="entry name" value="Homeodomain-like"/>
    <property type="match status" value="1"/>
</dbReference>
<dbReference type="PANTHER" id="PTHR47995">
    <property type="entry name" value="TRANSCRIPTION FACTOR MYB33-RELATED"/>
    <property type="match status" value="1"/>
</dbReference>
<evidence type="ECO:0000259" key="8">
    <source>
        <dbReference type="PROSITE" id="PS50090"/>
    </source>
</evidence>
<feature type="compositionally biased region" description="Polar residues" evidence="7">
    <location>
        <begin position="185"/>
        <end position="203"/>
    </location>
</feature>
<dbReference type="Proteomes" id="UP001157006">
    <property type="component" value="Chromosome 2"/>
</dbReference>
<proteinExistence type="predicted"/>
<feature type="domain" description="HTH myb-type" evidence="9">
    <location>
        <begin position="65"/>
        <end position="121"/>
    </location>
</feature>
<dbReference type="GO" id="GO:0005634">
    <property type="term" value="C:nucleus"/>
    <property type="evidence" value="ECO:0007669"/>
    <property type="project" value="UniProtKB-SubCell"/>
</dbReference>
<feature type="region of interest" description="Disordered" evidence="7">
    <location>
        <begin position="185"/>
        <end position="209"/>
    </location>
</feature>
<keyword evidence="2" id="KW-0677">Repeat</keyword>
<evidence type="ECO:0000256" key="4">
    <source>
        <dbReference type="ARBA" id="ARBA00023125"/>
    </source>
</evidence>
<dbReference type="InterPro" id="IPR017930">
    <property type="entry name" value="Myb_dom"/>
</dbReference>
<reference evidence="10 11" key="1">
    <citation type="submission" date="2023-01" db="EMBL/GenBank/DDBJ databases">
        <authorList>
            <person name="Kreplak J."/>
        </authorList>
    </citation>
    <scope>NUCLEOTIDE SEQUENCE [LARGE SCALE GENOMIC DNA]</scope>
</reference>
<evidence type="ECO:0000313" key="10">
    <source>
        <dbReference type="EMBL" id="CAI8596147.1"/>
    </source>
</evidence>
<dbReference type="InterPro" id="IPR009057">
    <property type="entry name" value="Homeodomain-like_sf"/>
</dbReference>
<feature type="domain" description="Myb-like" evidence="8">
    <location>
        <begin position="65"/>
        <end position="117"/>
    </location>
</feature>
<dbReference type="EMBL" id="OX451737">
    <property type="protein sequence ID" value="CAI8596147.1"/>
    <property type="molecule type" value="Genomic_DNA"/>
</dbReference>
<dbReference type="PANTHER" id="PTHR47995:SF18">
    <property type="entry name" value="TRANSCRIPTION FACTOR MYB65"/>
    <property type="match status" value="1"/>
</dbReference>
<dbReference type="SMART" id="SM00717">
    <property type="entry name" value="SANT"/>
    <property type="match status" value="2"/>
</dbReference>
<keyword evidence="5" id="KW-0804">Transcription</keyword>